<evidence type="ECO:0000313" key="2">
    <source>
        <dbReference type="Proteomes" id="UP000249390"/>
    </source>
</evidence>
<reference evidence="1 2" key="1">
    <citation type="submission" date="2018-06" db="EMBL/GenBank/DDBJ databases">
        <title>The Genome of Cuscuta australis (Dodder) Provides Insight into the Evolution of Plant Parasitism.</title>
        <authorList>
            <person name="Liu H."/>
        </authorList>
    </citation>
    <scope>NUCLEOTIDE SEQUENCE [LARGE SCALE GENOMIC DNA]</scope>
    <source>
        <strain evidence="2">cv. Yunnan</strain>
        <tissue evidence="1">Vines</tissue>
    </source>
</reference>
<proteinExistence type="predicted"/>
<dbReference type="EMBL" id="NQVE01000146">
    <property type="protein sequence ID" value="RAL44283.1"/>
    <property type="molecule type" value="Genomic_DNA"/>
</dbReference>
<gene>
    <name evidence="1" type="ORF">DM860_015643</name>
</gene>
<evidence type="ECO:0000313" key="1">
    <source>
        <dbReference type="EMBL" id="RAL44283.1"/>
    </source>
</evidence>
<accession>A0A328DJL2</accession>
<organism evidence="1 2">
    <name type="scientific">Cuscuta australis</name>
    <dbReference type="NCBI Taxonomy" id="267555"/>
    <lineage>
        <taxon>Eukaryota</taxon>
        <taxon>Viridiplantae</taxon>
        <taxon>Streptophyta</taxon>
        <taxon>Embryophyta</taxon>
        <taxon>Tracheophyta</taxon>
        <taxon>Spermatophyta</taxon>
        <taxon>Magnoliopsida</taxon>
        <taxon>eudicotyledons</taxon>
        <taxon>Gunneridae</taxon>
        <taxon>Pentapetalae</taxon>
        <taxon>asterids</taxon>
        <taxon>lamiids</taxon>
        <taxon>Solanales</taxon>
        <taxon>Convolvulaceae</taxon>
        <taxon>Cuscuteae</taxon>
        <taxon>Cuscuta</taxon>
        <taxon>Cuscuta subgen. Grammica</taxon>
        <taxon>Cuscuta sect. Cleistogrammica</taxon>
    </lineage>
</organism>
<keyword evidence="2" id="KW-1185">Reference proteome</keyword>
<name>A0A328DJL2_9ASTE</name>
<sequence length="70" mass="8376">MQQAEDGRSIKSLLQDLKVQRFDHMNGVESCREKESLECRTIKTCVWRCDRNRSRFVGRKKTENKTAMRR</sequence>
<dbReference type="AlphaFoldDB" id="A0A328DJL2"/>
<comment type="caution">
    <text evidence="1">The sequence shown here is derived from an EMBL/GenBank/DDBJ whole genome shotgun (WGS) entry which is preliminary data.</text>
</comment>
<protein>
    <submittedName>
        <fullName evidence="1">Uncharacterized protein</fullName>
    </submittedName>
</protein>
<dbReference type="Proteomes" id="UP000249390">
    <property type="component" value="Unassembled WGS sequence"/>
</dbReference>